<organism evidence="1">
    <name type="scientific">Anguilla anguilla</name>
    <name type="common">European freshwater eel</name>
    <name type="synonym">Muraena anguilla</name>
    <dbReference type="NCBI Taxonomy" id="7936"/>
    <lineage>
        <taxon>Eukaryota</taxon>
        <taxon>Metazoa</taxon>
        <taxon>Chordata</taxon>
        <taxon>Craniata</taxon>
        <taxon>Vertebrata</taxon>
        <taxon>Euteleostomi</taxon>
        <taxon>Actinopterygii</taxon>
        <taxon>Neopterygii</taxon>
        <taxon>Teleostei</taxon>
        <taxon>Anguilliformes</taxon>
        <taxon>Anguillidae</taxon>
        <taxon>Anguilla</taxon>
    </lineage>
</organism>
<name>A0A0E9W970_ANGAN</name>
<reference evidence="1" key="2">
    <citation type="journal article" date="2015" name="Fish Shellfish Immunol.">
        <title>Early steps in the European eel (Anguilla anguilla)-Vibrio vulnificus interaction in the gills: Role of the RtxA13 toxin.</title>
        <authorList>
            <person name="Callol A."/>
            <person name="Pajuelo D."/>
            <person name="Ebbesson L."/>
            <person name="Teles M."/>
            <person name="MacKenzie S."/>
            <person name="Amaro C."/>
        </authorList>
    </citation>
    <scope>NUCLEOTIDE SEQUENCE</scope>
</reference>
<sequence length="51" mass="5973">MVQIVAPFKESLAFSFCYWGERLIPTKITSDYITDRIWRKVKPCECARACT</sequence>
<reference evidence="1" key="1">
    <citation type="submission" date="2014-11" db="EMBL/GenBank/DDBJ databases">
        <authorList>
            <person name="Amaro Gonzalez C."/>
        </authorList>
    </citation>
    <scope>NUCLEOTIDE SEQUENCE</scope>
</reference>
<accession>A0A0E9W970</accession>
<proteinExistence type="predicted"/>
<dbReference type="EMBL" id="GBXM01022539">
    <property type="protein sequence ID" value="JAH86038.1"/>
    <property type="molecule type" value="Transcribed_RNA"/>
</dbReference>
<protein>
    <submittedName>
        <fullName evidence="1">Uncharacterized protein</fullName>
    </submittedName>
</protein>
<dbReference type="AlphaFoldDB" id="A0A0E9W970"/>
<evidence type="ECO:0000313" key="1">
    <source>
        <dbReference type="EMBL" id="JAH86038.1"/>
    </source>
</evidence>